<feature type="region of interest" description="Disordered" evidence="1">
    <location>
        <begin position="237"/>
        <end position="265"/>
    </location>
</feature>
<gene>
    <name evidence="2" type="ORF">B0A50_02806</name>
</gene>
<name>A0A4U0U596_9PEZI</name>
<dbReference type="EMBL" id="NAJL01000012">
    <property type="protein sequence ID" value="TKA30087.1"/>
    <property type="molecule type" value="Genomic_DNA"/>
</dbReference>
<dbReference type="Proteomes" id="UP000308549">
    <property type="component" value="Unassembled WGS sequence"/>
</dbReference>
<protein>
    <submittedName>
        <fullName evidence="2">Uncharacterized protein</fullName>
    </submittedName>
</protein>
<comment type="caution">
    <text evidence="2">The sequence shown here is derived from an EMBL/GenBank/DDBJ whole genome shotgun (WGS) entry which is preliminary data.</text>
</comment>
<evidence type="ECO:0000256" key="1">
    <source>
        <dbReference type="SAM" id="MobiDB-lite"/>
    </source>
</evidence>
<keyword evidence="3" id="KW-1185">Reference proteome</keyword>
<sequence length="265" mass="28612">MGIPRGLERKREDQNSACLEGGGATAQQQFDMIYIYPPSPALSACDSLDGIDDLDAYLDAQGPLSRFGTPPLAKETPKFDIQDCFVEDELADDAIAIDYSNVAVLFAQKAYTAAPPTARETEHIRDMLLDAKLPAEIIALSYNVILQYEALRRLHSDSSSEAGDLLVVSAMALAVMSASDHPPKSSWWSVIVCNGIRAASEIDRAIIKLLASLDWSLHKLCSPTAIEQAVELLTTGPSEKPLARPQTPVTKTEPMKISLQGTGAV</sequence>
<accession>A0A4U0U596</accession>
<evidence type="ECO:0000313" key="3">
    <source>
        <dbReference type="Proteomes" id="UP000308549"/>
    </source>
</evidence>
<dbReference type="OrthoDB" id="3877279at2759"/>
<organism evidence="2 3">
    <name type="scientific">Salinomyces thailandicus</name>
    <dbReference type="NCBI Taxonomy" id="706561"/>
    <lineage>
        <taxon>Eukaryota</taxon>
        <taxon>Fungi</taxon>
        <taxon>Dikarya</taxon>
        <taxon>Ascomycota</taxon>
        <taxon>Pezizomycotina</taxon>
        <taxon>Dothideomycetes</taxon>
        <taxon>Dothideomycetidae</taxon>
        <taxon>Mycosphaerellales</taxon>
        <taxon>Teratosphaeriaceae</taxon>
        <taxon>Salinomyces</taxon>
    </lineage>
</organism>
<proteinExistence type="predicted"/>
<dbReference type="AlphaFoldDB" id="A0A4U0U596"/>
<evidence type="ECO:0000313" key="2">
    <source>
        <dbReference type="EMBL" id="TKA30087.1"/>
    </source>
</evidence>
<reference evidence="2 3" key="1">
    <citation type="submission" date="2017-03" db="EMBL/GenBank/DDBJ databases">
        <title>Genomes of endolithic fungi from Antarctica.</title>
        <authorList>
            <person name="Coleine C."/>
            <person name="Masonjones S."/>
            <person name="Stajich J.E."/>
        </authorList>
    </citation>
    <scope>NUCLEOTIDE SEQUENCE [LARGE SCALE GENOMIC DNA]</scope>
    <source>
        <strain evidence="2 3">CCFEE 6315</strain>
    </source>
</reference>